<feature type="region of interest" description="Disordered" evidence="1">
    <location>
        <begin position="32"/>
        <end position="55"/>
    </location>
</feature>
<feature type="compositionally biased region" description="Polar residues" evidence="1">
    <location>
        <begin position="97"/>
        <end position="106"/>
    </location>
</feature>
<dbReference type="AlphaFoldDB" id="A0AAV7EWP1"/>
<feature type="region of interest" description="Disordered" evidence="1">
    <location>
        <begin position="131"/>
        <end position="259"/>
    </location>
</feature>
<reference evidence="2 3" key="1">
    <citation type="submission" date="2021-07" db="EMBL/GenBank/DDBJ databases">
        <title>The Aristolochia fimbriata genome: insights into angiosperm evolution, floral development and chemical biosynthesis.</title>
        <authorList>
            <person name="Jiao Y."/>
        </authorList>
    </citation>
    <scope>NUCLEOTIDE SEQUENCE [LARGE SCALE GENOMIC DNA]</scope>
    <source>
        <strain evidence="2">IBCAS-2021</strain>
        <tissue evidence="2">Leaf</tissue>
    </source>
</reference>
<comment type="caution">
    <text evidence="2">The sequence shown here is derived from an EMBL/GenBank/DDBJ whole genome shotgun (WGS) entry which is preliminary data.</text>
</comment>
<proteinExistence type="predicted"/>
<keyword evidence="3" id="KW-1185">Reference proteome</keyword>
<organism evidence="2 3">
    <name type="scientific">Aristolochia fimbriata</name>
    <name type="common">White veined hardy Dutchman's pipe vine</name>
    <dbReference type="NCBI Taxonomy" id="158543"/>
    <lineage>
        <taxon>Eukaryota</taxon>
        <taxon>Viridiplantae</taxon>
        <taxon>Streptophyta</taxon>
        <taxon>Embryophyta</taxon>
        <taxon>Tracheophyta</taxon>
        <taxon>Spermatophyta</taxon>
        <taxon>Magnoliopsida</taxon>
        <taxon>Magnoliidae</taxon>
        <taxon>Piperales</taxon>
        <taxon>Aristolochiaceae</taxon>
        <taxon>Aristolochia</taxon>
    </lineage>
</organism>
<sequence>MARPAILVEDKRKRGRPRKVLAAEKPVISPVKPGYIDSRPRSGFSSNNGSAIGCSRDLRSRPAKILWKEAETVPATLPLPLPLEPVCLSRRRIDLSSSVEQSQENYNGCRGERPVIPSKSTFPKLIRIRVADPEATDSDSDDDDNDGRPRPPKVYIREIQIPFRIRSSPEATLSSASDEVKTEYSETKLKLTSTPLEREREPPSTNTPHEEEPEPPLTDTPEPPLTNTPREERTGGEPEAPLMGGVPEEEETREWKPKHPSFQLHRREITCIVKEMEKGVKRKRRTPRLYSCNVLAKPASSLPSSSPMSVLDVFYDIPGPIPELSDLYTICMERFFDDLSDFDL</sequence>
<feature type="compositionally biased region" description="Basic and acidic residues" evidence="1">
    <location>
        <begin position="178"/>
        <end position="189"/>
    </location>
</feature>
<evidence type="ECO:0000256" key="1">
    <source>
        <dbReference type="SAM" id="MobiDB-lite"/>
    </source>
</evidence>
<gene>
    <name evidence="2" type="ORF">H6P81_004961</name>
</gene>
<dbReference type="EMBL" id="JAINDJ010000003">
    <property type="protein sequence ID" value="KAG9452057.1"/>
    <property type="molecule type" value="Genomic_DNA"/>
</dbReference>
<dbReference type="Proteomes" id="UP000825729">
    <property type="component" value="Unassembled WGS sequence"/>
</dbReference>
<protein>
    <submittedName>
        <fullName evidence="2">Uncharacterized protein</fullName>
    </submittedName>
</protein>
<feature type="region of interest" description="Disordered" evidence="1">
    <location>
        <begin position="97"/>
        <end position="117"/>
    </location>
</feature>
<feature type="compositionally biased region" description="Acidic residues" evidence="1">
    <location>
        <begin position="134"/>
        <end position="145"/>
    </location>
</feature>
<evidence type="ECO:0000313" key="2">
    <source>
        <dbReference type="EMBL" id="KAG9452057.1"/>
    </source>
</evidence>
<evidence type="ECO:0000313" key="3">
    <source>
        <dbReference type="Proteomes" id="UP000825729"/>
    </source>
</evidence>
<accession>A0AAV7EWP1</accession>
<name>A0AAV7EWP1_ARIFI</name>
<feature type="compositionally biased region" description="Pro residues" evidence="1">
    <location>
        <begin position="215"/>
        <end position="226"/>
    </location>
</feature>